<name>A0ACB8UMY8_9EURO</name>
<evidence type="ECO:0000313" key="1">
    <source>
        <dbReference type="EMBL" id="KAI2381979.1"/>
    </source>
</evidence>
<reference evidence="1" key="1">
    <citation type="journal article" date="2022" name="bioRxiv">
        <title>Population genetic analysis of Ophidiomyces ophidiicola, the causative agent of snake fungal disease, indicates recent introductions to the USA.</title>
        <authorList>
            <person name="Ladner J.T."/>
            <person name="Palmer J.M."/>
            <person name="Ettinger C.L."/>
            <person name="Stajich J.E."/>
            <person name="Farrell T.M."/>
            <person name="Glorioso B.M."/>
            <person name="Lawson B."/>
            <person name="Price S.J."/>
            <person name="Stengle A.G."/>
            <person name="Grear D.A."/>
            <person name="Lorch J.M."/>
        </authorList>
    </citation>
    <scope>NUCLEOTIDE SEQUENCE</scope>
    <source>
        <strain evidence="1">NWHC 24266-5</strain>
    </source>
</reference>
<sequence>MTLNINSDQLLSSARDLFWTQHSNLPESKRQQLWTQQLSQFICGPTILLDSNANANATTTTAAPTLSASSSSRAALDNSSKSGFLGKRSGEDVPRSLPPGSPPTKRRATTPETHSLTTAAPARSQARRHSGPSVRKPGMAAPSRPSWTPSGAARSSQQLMDGSVFLRAQAGPSPLQQSYTLASADYSQNGLDGLVASSSSPNTNTATSSGVSRSATIGMDLAATADALVFDPQPSQGQLTTGGAESAQMTRSLTSDSLCGGMDLITFDSNRSFLENLDFPDDQLSTDFTAQSFAYHNDANYSLTSSPISHFASRNMNHVQFSQSLPESGSDFFRPACADLLNRSASSASSNSSASSAEMKYSLSSQSDDSVASAANRARRRTREQVVQGTQKIAPKPAKTHRANNVPEQKMVISSEDGTSREVAAIPKASVQRPSRPKTYCKYCNEQPDGFHGEHELRRHVERVHAVVRKVWVCVDISPDKRFLANCKACRNGKRYGANYNAAAHLRRTHFNPCQRGRGGRGKDSEKRGGKGGGTTPSMDVLKHWMEQREEIVVDNARILLDNDISPEEAVLLGSRRISDTPSAAEISDDHQSPPESPPMAATTLDNNNDNTNASTPAEEPLDIAHDFPFELDDFSHSPLHWDGNPASGYEGFDVVASSSNLFDSSCFDPTAAFIPPQPMSAEVGSYIPIMM</sequence>
<comment type="caution">
    <text evidence="1">The sequence shown here is derived from an EMBL/GenBank/DDBJ whole genome shotgun (WGS) entry which is preliminary data.</text>
</comment>
<gene>
    <name evidence="1" type="ORF">LOY88_006429</name>
</gene>
<organism evidence="1">
    <name type="scientific">Ophidiomyces ophidiicola</name>
    <dbReference type="NCBI Taxonomy" id="1387563"/>
    <lineage>
        <taxon>Eukaryota</taxon>
        <taxon>Fungi</taxon>
        <taxon>Dikarya</taxon>
        <taxon>Ascomycota</taxon>
        <taxon>Pezizomycotina</taxon>
        <taxon>Eurotiomycetes</taxon>
        <taxon>Eurotiomycetidae</taxon>
        <taxon>Onygenales</taxon>
        <taxon>Onygenaceae</taxon>
        <taxon>Ophidiomyces</taxon>
    </lineage>
</organism>
<accession>A0ACB8UMY8</accession>
<protein>
    <submittedName>
        <fullName evidence="1">Uncharacterized protein</fullName>
    </submittedName>
</protein>
<proteinExistence type="predicted"/>
<dbReference type="EMBL" id="JALBCA010000153">
    <property type="protein sequence ID" value="KAI2381979.1"/>
    <property type="molecule type" value="Genomic_DNA"/>
</dbReference>